<reference evidence="2 3" key="1">
    <citation type="journal article" date="2011" name="J. Bacteriol.">
        <title>Draft Genome Sequence of Gordonia neofelifaecis NRRL B-59395, a Cholesterol-Degrading Actinomycete.</title>
        <authorList>
            <person name="Ge F."/>
            <person name="Li W."/>
            <person name="Chen G."/>
            <person name="Liu Y."/>
            <person name="Zhang G."/>
            <person name="Yong B."/>
            <person name="Wang Q."/>
            <person name="Wang N."/>
            <person name="Huang Z."/>
            <person name="Li W."/>
            <person name="Wang J."/>
            <person name="Wu C."/>
            <person name="Xie Q."/>
            <person name="Liu G."/>
        </authorList>
    </citation>
    <scope>NUCLEOTIDE SEQUENCE [LARGE SCALE GENOMIC DNA]</scope>
    <source>
        <strain evidence="2 3">NRRL B-59395</strain>
    </source>
</reference>
<name>F1YKW1_9ACTN</name>
<feature type="region of interest" description="Disordered" evidence="1">
    <location>
        <begin position="181"/>
        <end position="205"/>
    </location>
</feature>
<dbReference type="eggNOG" id="ENOG5033V4K">
    <property type="taxonomic scope" value="Bacteria"/>
</dbReference>
<protein>
    <submittedName>
        <fullName evidence="2">Uncharacterized protein</fullName>
    </submittedName>
</protein>
<organism evidence="2 3">
    <name type="scientific">Gordonia neofelifaecis NRRL B-59395</name>
    <dbReference type="NCBI Taxonomy" id="644548"/>
    <lineage>
        <taxon>Bacteria</taxon>
        <taxon>Bacillati</taxon>
        <taxon>Actinomycetota</taxon>
        <taxon>Actinomycetes</taxon>
        <taxon>Mycobacteriales</taxon>
        <taxon>Gordoniaceae</taxon>
        <taxon>Gordonia</taxon>
    </lineage>
</organism>
<sequence>MGAVAATAVVGTVAACGAPDSGIAPSLAPHPSSVEASTARIDAAACEATPPSGRIVRSGYGLSYSTGTMTIAVKPDGGAPTCVEFAKSGRADPAVPPDTLLFTFAGDRGEGAQLEFLAVDLAGGTLPWPAGAVARPPGAPITTTVGVSLDGVYFASPSCTLALTTVTDQRAAGRFSCPSAVAQTEDPLNPDDDIAHDDPATAATPPKTAALSGLFVVGR</sequence>
<comment type="caution">
    <text evidence="2">The sequence shown here is derived from an EMBL/GenBank/DDBJ whole genome shotgun (WGS) entry which is preliminary data.</text>
</comment>
<accession>F1YKW1</accession>
<proteinExistence type="predicted"/>
<dbReference type="Proteomes" id="UP000035065">
    <property type="component" value="Unassembled WGS sequence"/>
</dbReference>
<dbReference type="AlphaFoldDB" id="F1YKW1"/>
<dbReference type="EMBL" id="AEUD01000010">
    <property type="protein sequence ID" value="EGD54755.1"/>
    <property type="molecule type" value="Genomic_DNA"/>
</dbReference>
<gene>
    <name evidence="2" type="ORF">SCNU_12732</name>
</gene>
<keyword evidence="3" id="KW-1185">Reference proteome</keyword>
<evidence type="ECO:0000313" key="3">
    <source>
        <dbReference type="Proteomes" id="UP000035065"/>
    </source>
</evidence>
<evidence type="ECO:0000256" key="1">
    <source>
        <dbReference type="SAM" id="MobiDB-lite"/>
    </source>
</evidence>
<dbReference type="STRING" id="644548.SCNU_12732"/>
<evidence type="ECO:0000313" key="2">
    <source>
        <dbReference type="EMBL" id="EGD54755.1"/>
    </source>
</evidence>